<evidence type="ECO:0000256" key="1">
    <source>
        <dbReference type="ARBA" id="ARBA00004127"/>
    </source>
</evidence>
<comment type="subcellular location">
    <subcellularLocation>
        <location evidence="1">Endomembrane system</location>
        <topology evidence="1">Multi-pass membrane protein</topology>
    </subcellularLocation>
</comment>
<gene>
    <name evidence="9" type="ORF">AWR27_07975</name>
</gene>
<organism evidence="9 10">
    <name type="scientific">Spirosoma montaniterrae</name>
    <dbReference type="NCBI Taxonomy" id="1178516"/>
    <lineage>
        <taxon>Bacteria</taxon>
        <taxon>Pseudomonadati</taxon>
        <taxon>Bacteroidota</taxon>
        <taxon>Cytophagia</taxon>
        <taxon>Cytophagales</taxon>
        <taxon>Cytophagaceae</taxon>
        <taxon>Spirosoma</taxon>
    </lineage>
</organism>
<evidence type="ECO:0000256" key="3">
    <source>
        <dbReference type="ARBA" id="ARBA00022989"/>
    </source>
</evidence>
<reference evidence="9 10" key="1">
    <citation type="submission" date="2016-01" db="EMBL/GenBank/DDBJ databases">
        <authorList>
            <person name="Oliw E.H."/>
        </authorList>
    </citation>
    <scope>NUCLEOTIDE SEQUENCE [LARGE SCALE GENOMIC DNA]</scope>
    <source>
        <strain evidence="9 10">DY10</strain>
    </source>
</reference>
<feature type="transmembrane region" description="Helical" evidence="7">
    <location>
        <begin position="165"/>
        <end position="192"/>
    </location>
</feature>
<dbReference type="InterPro" id="IPR051689">
    <property type="entry name" value="Sterol_desaturase/TMEM195"/>
</dbReference>
<feature type="transmembrane region" description="Helical" evidence="7">
    <location>
        <begin position="31"/>
        <end position="53"/>
    </location>
</feature>
<dbReference type="Proteomes" id="UP000187941">
    <property type="component" value="Chromosome"/>
</dbReference>
<evidence type="ECO:0000313" key="9">
    <source>
        <dbReference type="EMBL" id="AQG79268.1"/>
    </source>
</evidence>
<evidence type="ECO:0000256" key="4">
    <source>
        <dbReference type="ARBA" id="ARBA00023002"/>
    </source>
</evidence>
<feature type="transmembrane region" description="Helical" evidence="7">
    <location>
        <begin position="106"/>
        <end position="123"/>
    </location>
</feature>
<dbReference type="RefSeq" id="WP_077130707.1">
    <property type="nucleotide sequence ID" value="NZ_CP014263.1"/>
</dbReference>
<evidence type="ECO:0000259" key="8">
    <source>
        <dbReference type="Pfam" id="PF04116"/>
    </source>
</evidence>
<dbReference type="STRING" id="1178516.AWR27_07975"/>
<evidence type="ECO:0000256" key="2">
    <source>
        <dbReference type="ARBA" id="ARBA00022692"/>
    </source>
</evidence>
<name>A0A1P9WVB1_9BACT</name>
<dbReference type="PANTHER" id="PTHR21624">
    <property type="entry name" value="STEROL DESATURASE-RELATED PROTEIN"/>
    <property type="match status" value="1"/>
</dbReference>
<evidence type="ECO:0000256" key="7">
    <source>
        <dbReference type="SAM" id="Phobius"/>
    </source>
</evidence>
<dbReference type="GO" id="GO:0050479">
    <property type="term" value="F:glyceryl-ether monooxygenase activity"/>
    <property type="evidence" value="ECO:0007669"/>
    <property type="project" value="TreeGrafter"/>
</dbReference>
<dbReference type="KEGG" id="smon:AWR27_07975"/>
<protein>
    <recommendedName>
        <fullName evidence="8">Fatty acid hydroxylase domain-containing protein</fullName>
    </recommendedName>
</protein>
<evidence type="ECO:0000256" key="5">
    <source>
        <dbReference type="ARBA" id="ARBA00023098"/>
    </source>
</evidence>
<dbReference type="GO" id="GO:0006643">
    <property type="term" value="P:membrane lipid metabolic process"/>
    <property type="evidence" value="ECO:0007669"/>
    <property type="project" value="TreeGrafter"/>
</dbReference>
<dbReference type="EMBL" id="CP014263">
    <property type="protein sequence ID" value="AQG79268.1"/>
    <property type="molecule type" value="Genomic_DNA"/>
</dbReference>
<dbReference type="GO" id="GO:0012505">
    <property type="term" value="C:endomembrane system"/>
    <property type="evidence" value="ECO:0007669"/>
    <property type="project" value="UniProtKB-SubCell"/>
</dbReference>
<keyword evidence="5" id="KW-0443">Lipid metabolism</keyword>
<dbReference type="Pfam" id="PF04116">
    <property type="entry name" value="FA_hydroxylase"/>
    <property type="match status" value="1"/>
</dbReference>
<keyword evidence="4" id="KW-0560">Oxidoreductase</keyword>
<dbReference type="GO" id="GO:0016020">
    <property type="term" value="C:membrane"/>
    <property type="evidence" value="ECO:0007669"/>
    <property type="project" value="GOC"/>
</dbReference>
<dbReference type="InterPro" id="IPR006694">
    <property type="entry name" value="Fatty_acid_hydroxylase"/>
</dbReference>
<proteinExistence type="predicted"/>
<evidence type="ECO:0000256" key="6">
    <source>
        <dbReference type="ARBA" id="ARBA00023136"/>
    </source>
</evidence>
<accession>A0A1P9WVB1</accession>
<evidence type="ECO:0000313" key="10">
    <source>
        <dbReference type="Proteomes" id="UP000187941"/>
    </source>
</evidence>
<keyword evidence="6 7" id="KW-0472">Membrane</keyword>
<dbReference type="PANTHER" id="PTHR21624:SF1">
    <property type="entry name" value="ALKYLGLYCEROL MONOOXYGENASE"/>
    <property type="match status" value="1"/>
</dbReference>
<dbReference type="OrthoDB" id="9770329at2"/>
<keyword evidence="2 7" id="KW-0812">Transmembrane</keyword>
<dbReference type="GO" id="GO:0008610">
    <property type="term" value="P:lipid biosynthetic process"/>
    <property type="evidence" value="ECO:0007669"/>
    <property type="project" value="InterPro"/>
</dbReference>
<sequence length="325" mass="38152">MDIIQDDINIILDAVGNWLGSLRGMVNDGSIFFRVMLPLYVLMIVGEWAVYMYRHRDEWNGRDAWSNVAISSMNMVFSVVSGVLLPFAVFYYIYSEWRLFTLPETGWGWLLAFLLHDFIYYANHWLSHRTGLLWAFHSVHHSSREFNFTVAARGTFLDEAQQAPFYALMPLLGVSPFQMVVINILTSLFGIFNHTRLVKKMGFFEHILETPSNHRVHHGTNPHYLDRNYGQVLVVWDKLFGTYQREEEEPDYGLITNINTYNPMRVQVAGFRWLWLQMQSADRWPDKLRYLYKPPGWRHDGPGQTAEDIRRAHYKLRSETATCDI</sequence>
<keyword evidence="3 7" id="KW-1133">Transmembrane helix</keyword>
<keyword evidence="10" id="KW-1185">Reference proteome</keyword>
<dbReference type="GO" id="GO:0005506">
    <property type="term" value="F:iron ion binding"/>
    <property type="evidence" value="ECO:0007669"/>
    <property type="project" value="InterPro"/>
</dbReference>
<feature type="transmembrane region" description="Helical" evidence="7">
    <location>
        <begin position="73"/>
        <end position="94"/>
    </location>
</feature>
<feature type="domain" description="Fatty acid hydroxylase" evidence="8">
    <location>
        <begin position="109"/>
        <end position="242"/>
    </location>
</feature>
<dbReference type="AlphaFoldDB" id="A0A1P9WVB1"/>